<protein>
    <recommendedName>
        <fullName evidence="1">DUF6537 domain-containing protein</fullName>
    </recommendedName>
</protein>
<dbReference type="RefSeq" id="WP_211910158.1">
    <property type="nucleotide sequence ID" value="NZ_CP036498.1"/>
</dbReference>
<reference evidence="2 3" key="1">
    <citation type="submission" date="2019-02" db="EMBL/GenBank/DDBJ databases">
        <title>Emended description of the genus Rhodopseudomonas and description of Rhodopseudomonas albus sp. nov., a non-phototrophic, heavy-metal-tolerant bacterium isolated from garden soil.</title>
        <authorList>
            <person name="Bao Z."/>
            <person name="Cao W.W."/>
            <person name="Sato Y."/>
            <person name="Nishizawa T."/>
            <person name="Zhao J."/>
            <person name="Guo Y."/>
            <person name="Ohta H."/>
        </authorList>
    </citation>
    <scope>NUCLEOTIDE SEQUENCE [LARGE SCALE GENOMIC DNA]</scope>
    <source>
        <strain evidence="2 3">SK50-23</strain>
    </source>
</reference>
<feature type="domain" description="DUF6537" evidence="1">
    <location>
        <begin position="36"/>
        <end position="232"/>
    </location>
</feature>
<evidence type="ECO:0000259" key="1">
    <source>
        <dbReference type="Pfam" id="PF20169"/>
    </source>
</evidence>
<dbReference type="EMBL" id="CP036498">
    <property type="protein sequence ID" value="QUS41515.1"/>
    <property type="molecule type" value="Genomic_DNA"/>
</dbReference>
<name>A0ABX8AGJ7_9BRAD</name>
<accession>A0ABX8AGJ7</accession>
<dbReference type="InterPro" id="IPR046667">
    <property type="entry name" value="DUF6537"/>
</dbReference>
<organism evidence="2 3">
    <name type="scientific">Tardiphaga alba</name>
    <dbReference type="NCBI Taxonomy" id="340268"/>
    <lineage>
        <taxon>Bacteria</taxon>
        <taxon>Pseudomonadati</taxon>
        <taxon>Pseudomonadota</taxon>
        <taxon>Alphaproteobacteria</taxon>
        <taxon>Hyphomicrobiales</taxon>
        <taxon>Nitrobacteraceae</taxon>
        <taxon>Tardiphaga</taxon>
    </lineage>
</organism>
<evidence type="ECO:0000313" key="3">
    <source>
        <dbReference type="Proteomes" id="UP000682843"/>
    </source>
</evidence>
<dbReference type="Proteomes" id="UP000682843">
    <property type="component" value="Chromosome"/>
</dbReference>
<keyword evidence="3" id="KW-1185">Reference proteome</keyword>
<proteinExistence type="predicted"/>
<evidence type="ECO:0000313" key="2">
    <source>
        <dbReference type="EMBL" id="QUS41515.1"/>
    </source>
</evidence>
<sequence>MAGFTHVIRSTLGEIAGINDVAAVEYPVGLPAPVRVIAANSVALLIDYQSPAYAQLYCDRLRRFVGKRGVDDAMFCEIAQLLAERMSYHDPIRIAQLKLQEPVTPGRKPVVDKRRFRLDELMSSLPDIVGKPAMRLLERIYCAHRTVQIRFSKASIVGIKRLEFEAWLRHWRRLSTRYEIERVWVERWLHMVDRALTMRPDAVEAVVQSATMIEGYGTGYRHGMAAWHQIIDGLAKPCFDGALDIADLSGAITRARAVPAIRRASSCARRSASFGWRIDGDHVAAVAKGATRSGEFPGSMACIPDAAVS</sequence>
<dbReference type="Pfam" id="PF20169">
    <property type="entry name" value="DUF6537"/>
    <property type="match status" value="1"/>
</dbReference>
<gene>
    <name evidence="2" type="ORF">RPMA_23715</name>
</gene>